<dbReference type="SUPFAM" id="SSF53720">
    <property type="entry name" value="ALDH-like"/>
    <property type="match status" value="1"/>
</dbReference>
<dbReference type="Proteomes" id="UP001218788">
    <property type="component" value="Unassembled WGS sequence"/>
</dbReference>
<dbReference type="Pfam" id="PF00171">
    <property type="entry name" value="Aldedh"/>
    <property type="match status" value="1"/>
</dbReference>
<evidence type="ECO:0000313" key="7">
    <source>
        <dbReference type="Proteomes" id="UP001218788"/>
    </source>
</evidence>
<dbReference type="RefSeq" id="WP_273637957.1">
    <property type="nucleotide sequence ID" value="NZ_JAQQXP010000001.1"/>
</dbReference>
<dbReference type="InterPro" id="IPR016163">
    <property type="entry name" value="Ald_DH_C"/>
</dbReference>
<comment type="caution">
    <text evidence="6">The sequence shown here is derived from an EMBL/GenBank/DDBJ whole genome shotgun (WGS) entry which is preliminary data.</text>
</comment>
<dbReference type="PROSITE" id="PS00687">
    <property type="entry name" value="ALDEHYDE_DEHYDR_GLU"/>
    <property type="match status" value="1"/>
</dbReference>
<dbReference type="InterPro" id="IPR015590">
    <property type="entry name" value="Aldehyde_DH_dom"/>
</dbReference>
<proteinExistence type="inferred from homology"/>
<dbReference type="EMBL" id="JAQQXP010000001">
    <property type="protein sequence ID" value="MDC8829539.1"/>
    <property type="molecule type" value="Genomic_DNA"/>
</dbReference>
<evidence type="ECO:0000259" key="5">
    <source>
        <dbReference type="Pfam" id="PF00171"/>
    </source>
</evidence>
<reference evidence="6 7" key="1">
    <citation type="submission" date="2022-10" db="EMBL/GenBank/DDBJ databases">
        <title>Alteromonas sp. chi3 Genome sequencing.</title>
        <authorList>
            <person name="Park S."/>
        </authorList>
    </citation>
    <scope>NUCLEOTIDE SEQUENCE [LARGE SCALE GENOMIC DNA]</scope>
    <source>
        <strain evidence="7">chi3</strain>
    </source>
</reference>
<organism evidence="6 7">
    <name type="scientific">Alteromonas gilva</name>
    <dbReference type="NCBI Taxonomy" id="2987522"/>
    <lineage>
        <taxon>Bacteria</taxon>
        <taxon>Pseudomonadati</taxon>
        <taxon>Pseudomonadota</taxon>
        <taxon>Gammaproteobacteria</taxon>
        <taxon>Alteromonadales</taxon>
        <taxon>Alteromonadaceae</taxon>
        <taxon>Alteromonas/Salinimonas group</taxon>
        <taxon>Alteromonas</taxon>
    </lineage>
</organism>
<dbReference type="PANTHER" id="PTHR43353">
    <property type="entry name" value="SUCCINATE-SEMIALDEHYDE DEHYDROGENASE, MITOCHONDRIAL"/>
    <property type="match status" value="1"/>
</dbReference>
<keyword evidence="7" id="KW-1185">Reference proteome</keyword>
<feature type="domain" description="Aldehyde dehydrogenase" evidence="5">
    <location>
        <begin position="19"/>
        <end position="474"/>
    </location>
</feature>
<dbReference type="InterPro" id="IPR010102">
    <property type="entry name" value="Succ_semiAld_DH"/>
</dbReference>
<sequence length="485" mass="51787">MTLQHYDIFKQDCLINGEWVGTADRLDVTNPATGDVIASVPKLDAKAVHQAIDYAEEAFKSWRKVTPSKRGDIVRKWYDLIIEHTDELATIMTTEQGKPLAEAKGEIAYAASYIKWFAEEAMRINGEILPAGTENTHIRVSRDPIGVCAAITPWNFPAAMIARKAAPALAAGCSMIVKPASQTPLTALALGELAIQAGIPKGVLQIVTGKASDIGDALCENAKVRKLTFTGSTEIGSQLMAKCAPDVKKLSLELGGNAPFIVFDDADVDLAVEGLMAGKFRNAGQTCISPNRVYVQSSVLEEFQTKLADKVAALKVGNGLHDGVNIGPLIDKAGADKVAEHVEDALSHGALLLTGGKRLEQGDNWYAPTVLTRVPADAKCTSEETFGPVVPLIPFDTEEQVIEYANDTPFGLAAYFFSDNLHRAQRVVDAIESGMVGINTGAISAANAPFGGVKASGIGREGAHIGIEEYLEMKYQCYGIKAASE</sequence>
<evidence type="ECO:0000256" key="1">
    <source>
        <dbReference type="ARBA" id="ARBA00009986"/>
    </source>
</evidence>
<dbReference type="Gene3D" id="3.40.309.10">
    <property type="entry name" value="Aldehyde Dehydrogenase, Chain A, domain 2"/>
    <property type="match status" value="1"/>
</dbReference>
<evidence type="ECO:0000256" key="3">
    <source>
        <dbReference type="PROSITE-ProRule" id="PRU10007"/>
    </source>
</evidence>
<accession>A0ABT5KZC2</accession>
<evidence type="ECO:0000256" key="4">
    <source>
        <dbReference type="RuleBase" id="RU003345"/>
    </source>
</evidence>
<feature type="active site" evidence="3">
    <location>
        <position position="253"/>
    </location>
</feature>
<dbReference type="InterPro" id="IPR029510">
    <property type="entry name" value="Ald_DH_CS_GLU"/>
</dbReference>
<dbReference type="InterPro" id="IPR016162">
    <property type="entry name" value="Ald_DH_N"/>
</dbReference>
<protein>
    <submittedName>
        <fullName evidence="6">NAD-dependent succinate-semialdehyde dehydrogenase</fullName>
    </submittedName>
</protein>
<name>A0ABT5KZC2_9ALTE</name>
<dbReference type="InterPro" id="IPR050740">
    <property type="entry name" value="Aldehyde_DH_Superfamily"/>
</dbReference>
<dbReference type="PANTHER" id="PTHR43353:SF5">
    <property type="entry name" value="SUCCINATE-SEMIALDEHYDE DEHYDROGENASE, MITOCHONDRIAL"/>
    <property type="match status" value="1"/>
</dbReference>
<gene>
    <name evidence="6" type="ORF">OIK42_02065</name>
</gene>
<dbReference type="InterPro" id="IPR016161">
    <property type="entry name" value="Ald_DH/histidinol_DH"/>
</dbReference>
<evidence type="ECO:0000313" key="6">
    <source>
        <dbReference type="EMBL" id="MDC8829539.1"/>
    </source>
</evidence>
<dbReference type="Gene3D" id="3.40.605.10">
    <property type="entry name" value="Aldehyde Dehydrogenase, Chain A, domain 1"/>
    <property type="match status" value="1"/>
</dbReference>
<dbReference type="CDD" id="cd07103">
    <property type="entry name" value="ALDH_F5_SSADH_GabD"/>
    <property type="match status" value="1"/>
</dbReference>
<keyword evidence="2 4" id="KW-0560">Oxidoreductase</keyword>
<dbReference type="NCBIfam" id="TIGR01780">
    <property type="entry name" value="SSADH"/>
    <property type="match status" value="1"/>
</dbReference>
<evidence type="ECO:0000256" key="2">
    <source>
        <dbReference type="ARBA" id="ARBA00023002"/>
    </source>
</evidence>
<comment type="similarity">
    <text evidence="1 4">Belongs to the aldehyde dehydrogenase family.</text>
</comment>